<keyword evidence="1" id="KW-0560">Oxidoreductase</keyword>
<dbReference type="EMBL" id="JANEYF010004717">
    <property type="protein sequence ID" value="KAJ8930243.1"/>
    <property type="molecule type" value="Genomic_DNA"/>
</dbReference>
<comment type="caution">
    <text evidence="3">The sequence shown here is derived from an EMBL/GenBank/DDBJ whole genome shotgun (WGS) entry which is preliminary data.</text>
</comment>
<dbReference type="GO" id="GO:0016491">
    <property type="term" value="F:oxidoreductase activity"/>
    <property type="evidence" value="ECO:0007669"/>
    <property type="project" value="UniProtKB-KW"/>
</dbReference>
<keyword evidence="4" id="KW-1185">Reference proteome</keyword>
<dbReference type="SUPFAM" id="SSF51735">
    <property type="entry name" value="NAD(P)-binding Rossmann-fold domains"/>
    <property type="match status" value="1"/>
</dbReference>
<evidence type="ECO:0000259" key="2">
    <source>
        <dbReference type="SMART" id="SM00829"/>
    </source>
</evidence>
<dbReference type="InterPro" id="IPR013154">
    <property type="entry name" value="ADH-like_N"/>
</dbReference>
<sequence length="246" mass="27830">MEVQKCRSVIVKNFGGYESLLVEHFNLPQLEGNIEIRVDYGGINFADLYTRQGLLLDKKLPFVLGMECTGTITAIGSKQTELKVGQKVICYDYKGGMYRDIIRVNPEKCGVGCAATQLAKTVKDVKIFGTGSRQKESEAKINGVDVFYPNEDFQIKVENGKFDIIITNETGPKFTFLQNHLSPLGRIILIGTLIERDAEKVKTALHYIFDLYRNGKINPKIHSSWPMSKIIEATKILGERKMWEKF</sequence>
<evidence type="ECO:0000313" key="3">
    <source>
        <dbReference type="EMBL" id="KAJ8930243.1"/>
    </source>
</evidence>
<dbReference type="PANTHER" id="PTHR44054">
    <property type="entry name" value="SYNAPTIC VESICLE MEMBRANE PROTEIN VAT-1 HOMOLOG-LIKE"/>
    <property type="match status" value="1"/>
</dbReference>
<dbReference type="SMART" id="SM00829">
    <property type="entry name" value="PKS_ER"/>
    <property type="match status" value="1"/>
</dbReference>
<dbReference type="InterPro" id="IPR036291">
    <property type="entry name" value="NAD(P)-bd_dom_sf"/>
</dbReference>
<organism evidence="3 4">
    <name type="scientific">Rhamnusium bicolor</name>
    <dbReference type="NCBI Taxonomy" id="1586634"/>
    <lineage>
        <taxon>Eukaryota</taxon>
        <taxon>Metazoa</taxon>
        <taxon>Ecdysozoa</taxon>
        <taxon>Arthropoda</taxon>
        <taxon>Hexapoda</taxon>
        <taxon>Insecta</taxon>
        <taxon>Pterygota</taxon>
        <taxon>Neoptera</taxon>
        <taxon>Endopterygota</taxon>
        <taxon>Coleoptera</taxon>
        <taxon>Polyphaga</taxon>
        <taxon>Cucujiformia</taxon>
        <taxon>Chrysomeloidea</taxon>
        <taxon>Cerambycidae</taxon>
        <taxon>Lepturinae</taxon>
        <taxon>Rhagiini</taxon>
        <taxon>Rhamnusium</taxon>
    </lineage>
</organism>
<dbReference type="PANTHER" id="PTHR44054:SF1">
    <property type="entry name" value="SYNAPTIC VESICLE MEMBRANE PROTEIN VAT-1 HOMOLOG"/>
    <property type="match status" value="1"/>
</dbReference>
<dbReference type="InterPro" id="IPR052100">
    <property type="entry name" value="SV-ATPase_mito-regulator"/>
</dbReference>
<feature type="domain" description="Enoyl reductase (ER)" evidence="2">
    <location>
        <begin position="15"/>
        <end position="242"/>
    </location>
</feature>
<reference evidence="3" key="1">
    <citation type="journal article" date="2023" name="Insect Mol. Biol.">
        <title>Genome sequencing provides insights into the evolution of gene families encoding plant cell wall-degrading enzymes in longhorned beetles.</title>
        <authorList>
            <person name="Shin N.R."/>
            <person name="Okamura Y."/>
            <person name="Kirsch R."/>
            <person name="Pauchet Y."/>
        </authorList>
    </citation>
    <scope>NUCLEOTIDE SEQUENCE</scope>
    <source>
        <strain evidence="3">RBIC_L_NR</strain>
    </source>
</reference>
<protein>
    <recommendedName>
        <fullName evidence="2">Enoyl reductase (ER) domain-containing protein</fullName>
    </recommendedName>
</protein>
<gene>
    <name evidence="3" type="ORF">NQ314_016971</name>
</gene>
<name>A0AAV8WV68_9CUCU</name>
<accession>A0AAV8WV68</accession>
<dbReference type="SUPFAM" id="SSF50129">
    <property type="entry name" value="GroES-like"/>
    <property type="match status" value="1"/>
</dbReference>
<evidence type="ECO:0000256" key="1">
    <source>
        <dbReference type="ARBA" id="ARBA00023002"/>
    </source>
</evidence>
<dbReference type="AlphaFoldDB" id="A0AAV8WV68"/>
<dbReference type="InterPro" id="IPR011032">
    <property type="entry name" value="GroES-like_sf"/>
</dbReference>
<evidence type="ECO:0000313" key="4">
    <source>
        <dbReference type="Proteomes" id="UP001162156"/>
    </source>
</evidence>
<dbReference type="Gene3D" id="3.90.180.10">
    <property type="entry name" value="Medium-chain alcohol dehydrogenases, catalytic domain"/>
    <property type="match status" value="2"/>
</dbReference>
<dbReference type="Pfam" id="PF08240">
    <property type="entry name" value="ADH_N"/>
    <property type="match status" value="1"/>
</dbReference>
<dbReference type="Proteomes" id="UP001162156">
    <property type="component" value="Unassembled WGS sequence"/>
</dbReference>
<dbReference type="InterPro" id="IPR020843">
    <property type="entry name" value="ER"/>
</dbReference>
<proteinExistence type="predicted"/>